<dbReference type="Proteomes" id="UP000027616">
    <property type="component" value="Chromosome I"/>
</dbReference>
<dbReference type="KEGG" id="rbc:BN938_2680"/>
<accession>A0A060REJ9</accession>
<sequence>MLSVTLTVTAAIFTARSDNDKLSQLISENIEALSQVEGVGQGYVEKIQHNIDFITTTIEGITYDCVKYEQICVGSGDKHCAYRISYDCKESIF</sequence>
<gene>
    <name evidence="1" type="ORF">BN938_2680</name>
</gene>
<evidence type="ECO:0000313" key="1">
    <source>
        <dbReference type="EMBL" id="CDN32749.1"/>
    </source>
</evidence>
<evidence type="ECO:0000313" key="2">
    <source>
        <dbReference type="Proteomes" id="UP000027616"/>
    </source>
</evidence>
<reference evidence="1 2" key="1">
    <citation type="journal article" date="2015" name="Genome Announc.">
        <title>Complete Genome Sequence of the Novel Leech Symbiont Mucinivorans hirudinis M3T.</title>
        <authorList>
            <person name="Nelson M.C."/>
            <person name="Bomar L."/>
            <person name="Graf J."/>
        </authorList>
    </citation>
    <scope>NUCLEOTIDE SEQUENCE [LARGE SCALE GENOMIC DNA]</scope>
    <source>
        <strain evidence="2">M3</strain>
    </source>
</reference>
<dbReference type="HOGENOM" id="CLU_2396447_0_0_10"/>
<keyword evidence="2" id="KW-1185">Reference proteome</keyword>
<name>A0A060REJ9_9BACT</name>
<dbReference type="STRING" id="1433126.BN938_2680"/>
<protein>
    <submittedName>
        <fullName evidence="1">Uncharacterized protein</fullName>
    </submittedName>
</protein>
<proteinExistence type="predicted"/>
<dbReference type="AlphaFoldDB" id="A0A060REJ9"/>
<organism evidence="1 2">
    <name type="scientific">Mucinivorans hirudinis</name>
    <dbReference type="NCBI Taxonomy" id="1433126"/>
    <lineage>
        <taxon>Bacteria</taxon>
        <taxon>Pseudomonadati</taxon>
        <taxon>Bacteroidota</taxon>
        <taxon>Bacteroidia</taxon>
        <taxon>Bacteroidales</taxon>
        <taxon>Rikenellaceae</taxon>
        <taxon>Mucinivorans</taxon>
    </lineage>
</organism>
<dbReference type="EMBL" id="HG934468">
    <property type="protein sequence ID" value="CDN32749.1"/>
    <property type="molecule type" value="Genomic_DNA"/>
</dbReference>